<dbReference type="InterPro" id="IPR036803">
    <property type="entry name" value="Porphobilinogen_deaminase_C_sf"/>
</dbReference>
<evidence type="ECO:0000256" key="4">
    <source>
        <dbReference type="ARBA" id="ARBA00005638"/>
    </source>
</evidence>
<dbReference type="GO" id="GO:0004418">
    <property type="term" value="F:hydroxymethylbilane synthase activity"/>
    <property type="evidence" value="ECO:0007669"/>
    <property type="project" value="UniProtKB-EC"/>
</dbReference>
<organism evidence="13 14">
    <name type="scientific">Winogradskyella marincola</name>
    <dbReference type="NCBI Taxonomy" id="3037795"/>
    <lineage>
        <taxon>Bacteria</taxon>
        <taxon>Pseudomonadati</taxon>
        <taxon>Bacteroidota</taxon>
        <taxon>Flavobacteriia</taxon>
        <taxon>Flavobacteriales</taxon>
        <taxon>Flavobacteriaceae</taxon>
        <taxon>Winogradskyella</taxon>
    </lineage>
</organism>
<feature type="domain" description="Porphobilinogen deaminase N-terminal" evidence="10">
    <location>
        <begin position="5"/>
        <end position="208"/>
    </location>
</feature>
<protein>
    <recommendedName>
        <fullName evidence="9">Hydroxymethylbilane synthase</fullName>
        <ecNumber evidence="9">2.5.1.61</ecNumber>
    </recommendedName>
</protein>
<dbReference type="CDD" id="cd06578">
    <property type="entry name" value="HemD"/>
    <property type="match status" value="1"/>
</dbReference>
<dbReference type="InterPro" id="IPR000860">
    <property type="entry name" value="HemC"/>
</dbReference>
<dbReference type="PROSITE" id="PS00533">
    <property type="entry name" value="PORPHOBILINOGEN_DEAM"/>
    <property type="match status" value="1"/>
</dbReference>
<dbReference type="Gene3D" id="3.40.50.10090">
    <property type="match status" value="2"/>
</dbReference>
<evidence type="ECO:0000256" key="5">
    <source>
        <dbReference type="ARBA" id="ARBA00011245"/>
    </source>
</evidence>
<gene>
    <name evidence="13" type="primary">hemC</name>
    <name evidence="13" type="ORF">P7122_04495</name>
</gene>
<dbReference type="Gene3D" id="3.30.160.40">
    <property type="entry name" value="Porphobilinogen deaminase, C-terminal domain"/>
    <property type="match status" value="1"/>
</dbReference>
<name>A0ABT6FZ94_9FLAO</name>
<dbReference type="CDD" id="cd13647">
    <property type="entry name" value="PBP2_PBGD_2"/>
    <property type="match status" value="1"/>
</dbReference>
<feature type="domain" description="Tetrapyrrole biosynthesis uroporphyrinogen III synthase" evidence="11">
    <location>
        <begin position="334"/>
        <end position="517"/>
    </location>
</feature>
<dbReference type="EC" id="2.5.1.61" evidence="9"/>
<accession>A0ABT6FZ94</accession>
<dbReference type="EMBL" id="JARSBN010000002">
    <property type="protein sequence ID" value="MDG4715118.1"/>
    <property type="molecule type" value="Genomic_DNA"/>
</dbReference>
<evidence type="ECO:0000313" key="14">
    <source>
        <dbReference type="Proteomes" id="UP001529085"/>
    </source>
</evidence>
<dbReference type="InterPro" id="IPR003754">
    <property type="entry name" value="4pyrrol_synth_uPrphyn_synth"/>
</dbReference>
<comment type="subunit">
    <text evidence="5">Monomer.</text>
</comment>
<evidence type="ECO:0000256" key="6">
    <source>
        <dbReference type="ARBA" id="ARBA00022679"/>
    </source>
</evidence>
<comment type="pathway">
    <text evidence="3">Porphyrin-containing compound metabolism; protoporphyrin-IX biosynthesis; coproporphyrinogen-III from 5-aminolevulinate: step 2/4.</text>
</comment>
<keyword evidence="7" id="KW-0627">Porphyrin biosynthesis</keyword>
<dbReference type="SUPFAM" id="SSF54782">
    <property type="entry name" value="Porphobilinogen deaminase (hydroxymethylbilane synthase), C-terminal domain"/>
    <property type="match status" value="1"/>
</dbReference>
<keyword evidence="6 13" id="KW-0808">Transferase</keyword>
<dbReference type="InterPro" id="IPR022418">
    <property type="entry name" value="Porphobilinogen_deaminase_C"/>
</dbReference>
<dbReference type="Pfam" id="PF03900">
    <property type="entry name" value="Porphobil_deamC"/>
    <property type="match status" value="1"/>
</dbReference>
<dbReference type="Proteomes" id="UP001529085">
    <property type="component" value="Unassembled WGS sequence"/>
</dbReference>
<evidence type="ECO:0000256" key="1">
    <source>
        <dbReference type="ARBA" id="ARBA00001916"/>
    </source>
</evidence>
<dbReference type="PRINTS" id="PR00151">
    <property type="entry name" value="PORPHBDMNASE"/>
</dbReference>
<comment type="caution">
    <text evidence="13">The sequence shown here is derived from an EMBL/GenBank/DDBJ whole genome shotgun (WGS) entry which is preliminary data.</text>
</comment>
<dbReference type="Pfam" id="PF02602">
    <property type="entry name" value="HEM4"/>
    <property type="match status" value="1"/>
</dbReference>
<keyword evidence="14" id="KW-1185">Reference proteome</keyword>
<reference evidence="13 14" key="1">
    <citation type="submission" date="2023-03" db="EMBL/GenBank/DDBJ databases">
        <title>Strain YYF002 represents a novel species in the genus Winogradskyella isolated from seawater.</title>
        <authorList>
            <person name="Fu Z.-Y."/>
        </authorList>
    </citation>
    <scope>NUCLEOTIDE SEQUENCE [LARGE SCALE GENOMIC DNA]</scope>
    <source>
        <strain evidence="13 14">YYF002</strain>
    </source>
</reference>
<dbReference type="Pfam" id="PF01379">
    <property type="entry name" value="Porphobil_deam"/>
    <property type="match status" value="1"/>
</dbReference>
<evidence type="ECO:0000259" key="12">
    <source>
        <dbReference type="Pfam" id="PF03900"/>
    </source>
</evidence>
<evidence type="ECO:0000259" key="11">
    <source>
        <dbReference type="Pfam" id="PF02602"/>
    </source>
</evidence>
<dbReference type="SUPFAM" id="SSF69618">
    <property type="entry name" value="HemD-like"/>
    <property type="match status" value="1"/>
</dbReference>
<comment type="similarity">
    <text evidence="4">Belongs to the HMBS family.</text>
</comment>
<dbReference type="InterPro" id="IPR036108">
    <property type="entry name" value="4pyrrol_syn_uPrphyn_synt_sf"/>
</dbReference>
<dbReference type="InterPro" id="IPR022417">
    <property type="entry name" value="Porphobilin_deaminase_N"/>
</dbReference>
<sequence length="530" mass="59291">MSKIIRIGTRDSQLALWQAKTVQSQLERLGHKTVLVPVKSTGDIVLDKPLYELGITGIFTKTLDIAMLNESIDIAVHSLKDVPTVLPKGIVQAAVIKRGNVNDTLVFKNNEEFLSARDAVIATGSLRRRAQWLNRYPTHKVENIRGNVNSRLQKLEDNEHWNGAIFAAAGIGRLNIRPENAINLHWMIPAPAQGAIMVTALEKDEEILEICQEINHEETQICTAIEREFLNRLEGGCTAPIGALAFIKNEEVNFKGILLSKDGTKKIEVAKVVPLGKHNDLAEFCANYIIGKGGKTLIDQLHRSKQETNIYSTKKLTDDQLLLFHNDVVADSNDAIKISLNRIPKTVVRNEIKNVIITSKNAVEALLHNFSAIELQFKNIYCVGRRTKRLVEKRIGKVTHTESNAKKLANYLVEYIEGTEVTYFCSDLRLDDLPNILSENNITVNEVEAYQTKFDADKVEANVDGVMFYSPSTVESYLKQNKATCIAFCIGETSAKAASQYFEDVRIAKAPTVESVIELVNDYFLQKQES</sequence>
<evidence type="ECO:0000313" key="13">
    <source>
        <dbReference type="EMBL" id="MDG4715118.1"/>
    </source>
</evidence>
<dbReference type="SUPFAM" id="SSF53850">
    <property type="entry name" value="Periplasmic binding protein-like II"/>
    <property type="match status" value="1"/>
</dbReference>
<evidence type="ECO:0000259" key="10">
    <source>
        <dbReference type="Pfam" id="PF01379"/>
    </source>
</evidence>
<dbReference type="InterPro" id="IPR022419">
    <property type="entry name" value="Porphobilin_deaminase_cofac_BS"/>
</dbReference>
<evidence type="ECO:0000256" key="3">
    <source>
        <dbReference type="ARBA" id="ARBA00004735"/>
    </source>
</evidence>
<dbReference type="Gene3D" id="3.40.190.10">
    <property type="entry name" value="Periplasmic binding protein-like II"/>
    <property type="match status" value="2"/>
</dbReference>
<comment type="cofactor">
    <cofactor evidence="1">
        <name>dipyrromethane</name>
        <dbReference type="ChEBI" id="CHEBI:60342"/>
    </cofactor>
</comment>
<dbReference type="PANTHER" id="PTHR11557:SF0">
    <property type="entry name" value="PORPHOBILINOGEN DEAMINASE"/>
    <property type="match status" value="1"/>
</dbReference>
<feature type="domain" description="Porphobilinogen deaminase C-terminal" evidence="12">
    <location>
        <begin position="222"/>
        <end position="275"/>
    </location>
</feature>
<evidence type="ECO:0000256" key="2">
    <source>
        <dbReference type="ARBA" id="ARBA00002869"/>
    </source>
</evidence>
<comment type="function">
    <text evidence="2">Tetrapolymerization of the monopyrrole PBG into the hydroxymethylbilane pre-uroporphyrinogen in several discrete steps.</text>
</comment>
<evidence type="ECO:0000256" key="9">
    <source>
        <dbReference type="NCBIfam" id="TIGR00212"/>
    </source>
</evidence>
<evidence type="ECO:0000256" key="7">
    <source>
        <dbReference type="ARBA" id="ARBA00023244"/>
    </source>
</evidence>
<dbReference type="NCBIfam" id="TIGR00212">
    <property type="entry name" value="hemC"/>
    <property type="match status" value="1"/>
</dbReference>
<dbReference type="RefSeq" id="WP_278004583.1">
    <property type="nucleotide sequence ID" value="NZ_JARSBN010000002.1"/>
</dbReference>
<evidence type="ECO:0000256" key="8">
    <source>
        <dbReference type="ARBA" id="ARBA00048169"/>
    </source>
</evidence>
<proteinExistence type="inferred from homology"/>
<dbReference type="PANTHER" id="PTHR11557">
    <property type="entry name" value="PORPHOBILINOGEN DEAMINASE"/>
    <property type="match status" value="1"/>
</dbReference>
<comment type="catalytic activity">
    <reaction evidence="8">
        <text>4 porphobilinogen + H2O = hydroxymethylbilane + 4 NH4(+)</text>
        <dbReference type="Rhea" id="RHEA:13185"/>
        <dbReference type="ChEBI" id="CHEBI:15377"/>
        <dbReference type="ChEBI" id="CHEBI:28938"/>
        <dbReference type="ChEBI" id="CHEBI:57845"/>
        <dbReference type="ChEBI" id="CHEBI:58126"/>
        <dbReference type="EC" id="2.5.1.61"/>
    </reaction>
</comment>